<dbReference type="InterPro" id="IPR038751">
    <property type="entry name" value="INTS8"/>
</dbReference>
<dbReference type="GO" id="GO:0032039">
    <property type="term" value="C:integrator complex"/>
    <property type="evidence" value="ECO:0007669"/>
    <property type="project" value="TreeGrafter"/>
</dbReference>
<sequence length="1085" mass="119950">NNNTWRVSVSSLCLWLCKKRKCEPITPSSGSVRGACGEDCPAAMAAEFEIKIAKAKDLPLSWFDLVLRPEKFKQHIKTLEDNPNIEPTGLQLVATFLEKGGALEGQTLLPPGDGGKEGVEGLAVLEERRQRLVNCALFIGSFMQWDLALFEKSLPPAVSYSLLVQLTKHYPLTTARTTPPPPPTTDQEEEEEEEEDSNLPREPPATLMAHVLYCHWVVRFLTLSHLPPDPRHLSHSWDISCATPEQIKSLVIGASVVSLCGVLGGGVPALSWLPGPCGGGSLPIMGRRSQGGEDSVELTLSSSPTLLSTPTILCQIHYSLGCHYFWHDNFQRAHSRLRECARQLKILSGCPPLVDPGQLRGFTSACAQVRTKRRAAGREGEEEEEGEMESEGLGGGRQTLLEKLELCKIGDIEKVPEQLIQDLTSPSIPLLTCTSLHRDLARRAEDAPQEPSSKRAKLDPSLASSSLPLHSRVAVCNAVRATLEAQPVQPPFWTLSLSPSVDPSLYQFLFHVCGEVVDKKRSDSTKTLRLQTFVRSVCCKSREPGKVWQMLLNSPAKSLATQQDAELMERLFPSKPMPVPTTVPPFSSSSSSLSLLHEKRILTATNCQDLLTAVEDCFKSLPASEHKTLALRWVGPGDEFMNSDLISDLVLLTKYNAMVHRAQLLKRAQNYAESGRFLRAALGLMPRPSSLHTKSSSSSSSHPKPDQVLLDIAFWVELKGANLEARTLSPQESSKRFSGLADKAKNFCRRSYSHPDRSGEGLVQTDTFVNRATQWQCVLLQLSSSTLTTTNTSSPSDHPFTPGKVAPRLAIAALAMKEDRDARKSIRDVFSAVLSVFSTPVSSEMRSEVGHKQLQLRSQFDVLVENLEDPGSLSLLLMALVRIWSILKKPDEEIGLMVEHAMYWPTVIGSPGSVNADHVFRTLSSTLHHSLTVHPNYDSWMILHAEIHYATGKYGAALLNYLKAGAVTSRHFEDEVPPLVWSMQAVLLCQLLVPVDYELAFSLLSTHSSLMAESYFTYFWDMVIIEYLIYINAKRGDKNKQSLATQIAGQPELNCNNSLGVLARAAQVRRRKLLQSFYDQSFSTL</sequence>
<evidence type="ECO:0000256" key="3">
    <source>
        <dbReference type="ARBA" id="ARBA00007147"/>
    </source>
</evidence>
<proteinExistence type="inferred from homology"/>
<feature type="compositionally biased region" description="Basic and acidic residues" evidence="6">
    <location>
        <begin position="441"/>
        <end position="458"/>
    </location>
</feature>
<evidence type="ECO:0000256" key="2">
    <source>
        <dbReference type="ARBA" id="ARBA00004286"/>
    </source>
</evidence>
<evidence type="ECO:0000259" key="7">
    <source>
        <dbReference type="Pfam" id="PF25756"/>
    </source>
</evidence>
<dbReference type="GO" id="GO:0005694">
    <property type="term" value="C:chromosome"/>
    <property type="evidence" value="ECO:0007669"/>
    <property type="project" value="UniProtKB-SubCell"/>
</dbReference>
<feature type="domain" description="INTS8 TPR repeats" evidence="7">
    <location>
        <begin position="600"/>
        <end position="1077"/>
    </location>
</feature>
<comment type="subcellular location">
    <subcellularLocation>
        <location evidence="2">Chromosome</location>
    </subcellularLocation>
    <subcellularLocation>
        <location evidence="1">Nucleus</location>
    </subcellularLocation>
</comment>
<feature type="region of interest" description="Disordered" evidence="6">
    <location>
        <begin position="441"/>
        <end position="463"/>
    </location>
</feature>
<organism evidence="8 9">
    <name type="scientific">Geodia barretti</name>
    <name type="common">Barrett's horny sponge</name>
    <dbReference type="NCBI Taxonomy" id="519541"/>
    <lineage>
        <taxon>Eukaryota</taxon>
        <taxon>Metazoa</taxon>
        <taxon>Porifera</taxon>
        <taxon>Demospongiae</taxon>
        <taxon>Heteroscleromorpha</taxon>
        <taxon>Tetractinellida</taxon>
        <taxon>Astrophorina</taxon>
        <taxon>Geodiidae</taxon>
        <taxon>Geodia</taxon>
    </lineage>
</organism>
<dbReference type="PANTHER" id="PTHR13350:SF1">
    <property type="entry name" value="INTEGRATOR COMPLEX SUBUNIT 8"/>
    <property type="match status" value="1"/>
</dbReference>
<keyword evidence="9" id="KW-1185">Reference proteome</keyword>
<dbReference type="GO" id="GO:0034472">
    <property type="term" value="P:snRNA 3'-end processing"/>
    <property type="evidence" value="ECO:0007669"/>
    <property type="project" value="InterPro"/>
</dbReference>
<keyword evidence="4" id="KW-0158">Chromosome</keyword>
<feature type="non-terminal residue" evidence="8">
    <location>
        <position position="1"/>
    </location>
</feature>
<evidence type="ECO:0000313" key="8">
    <source>
        <dbReference type="EMBL" id="CAI8032575.1"/>
    </source>
</evidence>
<keyword evidence="5" id="KW-0539">Nucleus</keyword>
<dbReference type="Proteomes" id="UP001174909">
    <property type="component" value="Unassembled WGS sequence"/>
</dbReference>
<dbReference type="Pfam" id="PF25756">
    <property type="entry name" value="TPR_INTS8"/>
    <property type="match status" value="1"/>
</dbReference>
<feature type="compositionally biased region" description="Acidic residues" evidence="6">
    <location>
        <begin position="380"/>
        <end position="390"/>
    </location>
</feature>
<comment type="similarity">
    <text evidence="3">Belongs to the Integrator subunit 8 family.</text>
</comment>
<comment type="caution">
    <text evidence="8">The sequence shown here is derived from an EMBL/GenBank/DDBJ whole genome shotgun (WGS) entry which is preliminary data.</text>
</comment>
<feature type="region of interest" description="Disordered" evidence="6">
    <location>
        <begin position="373"/>
        <end position="395"/>
    </location>
</feature>
<evidence type="ECO:0000256" key="4">
    <source>
        <dbReference type="ARBA" id="ARBA00022454"/>
    </source>
</evidence>
<feature type="region of interest" description="Disordered" evidence="6">
    <location>
        <begin position="173"/>
        <end position="202"/>
    </location>
</feature>
<dbReference type="EMBL" id="CASHTH010002610">
    <property type="protein sequence ID" value="CAI8032575.1"/>
    <property type="molecule type" value="Genomic_DNA"/>
</dbReference>
<evidence type="ECO:0000313" key="9">
    <source>
        <dbReference type="Proteomes" id="UP001174909"/>
    </source>
</evidence>
<gene>
    <name evidence="8" type="ORF">GBAR_LOCUS18414</name>
</gene>
<evidence type="ECO:0000256" key="5">
    <source>
        <dbReference type="ARBA" id="ARBA00023242"/>
    </source>
</evidence>
<dbReference type="InterPro" id="IPR057980">
    <property type="entry name" value="TPR_INTS8"/>
</dbReference>
<feature type="compositionally biased region" description="Acidic residues" evidence="6">
    <location>
        <begin position="186"/>
        <end position="197"/>
    </location>
</feature>
<protein>
    <submittedName>
        <fullName evidence="8">Integrator complex subunit 8</fullName>
    </submittedName>
</protein>
<dbReference type="PANTHER" id="PTHR13350">
    <property type="entry name" value="INTEGRATOR COMPLEX SUBUNIT 8"/>
    <property type="match status" value="1"/>
</dbReference>
<name>A0AA35WZL9_GEOBA</name>
<dbReference type="AlphaFoldDB" id="A0AA35WZL9"/>
<evidence type="ECO:0000256" key="6">
    <source>
        <dbReference type="SAM" id="MobiDB-lite"/>
    </source>
</evidence>
<accession>A0AA35WZL9</accession>
<reference evidence="8" key="1">
    <citation type="submission" date="2023-03" db="EMBL/GenBank/DDBJ databases">
        <authorList>
            <person name="Steffen K."/>
            <person name="Cardenas P."/>
        </authorList>
    </citation>
    <scope>NUCLEOTIDE SEQUENCE</scope>
</reference>
<evidence type="ECO:0000256" key="1">
    <source>
        <dbReference type="ARBA" id="ARBA00004123"/>
    </source>
</evidence>